<evidence type="ECO:0000313" key="2">
    <source>
        <dbReference type="Proteomes" id="UP000324222"/>
    </source>
</evidence>
<dbReference type="AlphaFoldDB" id="A0A5B7FFA9"/>
<organism evidence="1 2">
    <name type="scientific">Portunus trituberculatus</name>
    <name type="common">Swimming crab</name>
    <name type="synonym">Neptunus trituberculatus</name>
    <dbReference type="NCBI Taxonomy" id="210409"/>
    <lineage>
        <taxon>Eukaryota</taxon>
        <taxon>Metazoa</taxon>
        <taxon>Ecdysozoa</taxon>
        <taxon>Arthropoda</taxon>
        <taxon>Crustacea</taxon>
        <taxon>Multicrustacea</taxon>
        <taxon>Malacostraca</taxon>
        <taxon>Eumalacostraca</taxon>
        <taxon>Eucarida</taxon>
        <taxon>Decapoda</taxon>
        <taxon>Pleocyemata</taxon>
        <taxon>Brachyura</taxon>
        <taxon>Eubrachyura</taxon>
        <taxon>Portunoidea</taxon>
        <taxon>Portunidae</taxon>
        <taxon>Portuninae</taxon>
        <taxon>Portunus</taxon>
    </lineage>
</organism>
<sequence length="117" mass="12723">MPYTTHLNLELHYSIRHLKSISVKGLGSAEFPRLDIHWYLMGLGAPVSPSAACRVMILVPIGSSSFTMPVREPENTGGVFCTSLTRTTTPTLDICPPSCVVERRGPAKGKKSLLVID</sequence>
<keyword evidence="2" id="KW-1185">Reference proteome</keyword>
<protein>
    <submittedName>
        <fullName evidence="1">Uncharacterized protein</fullName>
    </submittedName>
</protein>
<dbReference type="Proteomes" id="UP000324222">
    <property type="component" value="Unassembled WGS sequence"/>
</dbReference>
<comment type="caution">
    <text evidence="1">The sequence shown here is derived from an EMBL/GenBank/DDBJ whole genome shotgun (WGS) entry which is preliminary data.</text>
</comment>
<accession>A0A5B7FFA9</accession>
<reference evidence="1 2" key="1">
    <citation type="submission" date="2019-05" db="EMBL/GenBank/DDBJ databases">
        <title>Another draft genome of Portunus trituberculatus and its Hox gene families provides insights of decapod evolution.</title>
        <authorList>
            <person name="Jeong J.-H."/>
            <person name="Song I."/>
            <person name="Kim S."/>
            <person name="Choi T."/>
            <person name="Kim D."/>
            <person name="Ryu S."/>
            <person name="Kim W."/>
        </authorList>
    </citation>
    <scope>NUCLEOTIDE SEQUENCE [LARGE SCALE GENOMIC DNA]</scope>
    <source>
        <tissue evidence="1">Muscle</tissue>
    </source>
</reference>
<dbReference type="EMBL" id="VSRR010006181">
    <property type="protein sequence ID" value="MPC44217.1"/>
    <property type="molecule type" value="Genomic_DNA"/>
</dbReference>
<proteinExistence type="predicted"/>
<evidence type="ECO:0000313" key="1">
    <source>
        <dbReference type="EMBL" id="MPC44217.1"/>
    </source>
</evidence>
<name>A0A5B7FFA9_PORTR</name>
<gene>
    <name evidence="1" type="ORF">E2C01_037883</name>
</gene>